<keyword evidence="3" id="KW-1185">Reference proteome</keyword>
<feature type="domain" description="F-box protein At3g26010-like beta-propeller" evidence="1">
    <location>
        <begin position="67"/>
        <end position="246"/>
    </location>
</feature>
<accession>A0A835EFP3</accession>
<dbReference type="PANTHER" id="PTHR35546">
    <property type="entry name" value="F-BOX PROTEIN INTERACTION DOMAIN PROTEIN-RELATED"/>
    <property type="match status" value="1"/>
</dbReference>
<proteinExistence type="predicted"/>
<dbReference type="PANTHER" id="PTHR35546:SF105">
    <property type="entry name" value="OS05G0139200 PROTEIN"/>
    <property type="match status" value="1"/>
</dbReference>
<name>A0A835EFP3_9POAL</name>
<dbReference type="AlphaFoldDB" id="A0A835EFP3"/>
<evidence type="ECO:0000313" key="2">
    <source>
        <dbReference type="EMBL" id="KAF8687751.1"/>
    </source>
</evidence>
<dbReference type="Pfam" id="PF24750">
    <property type="entry name" value="b-prop_At3g26010-like"/>
    <property type="match status" value="1"/>
</dbReference>
<evidence type="ECO:0000313" key="3">
    <source>
        <dbReference type="Proteomes" id="UP000636709"/>
    </source>
</evidence>
<dbReference type="Proteomes" id="UP000636709">
    <property type="component" value="Unassembled WGS sequence"/>
</dbReference>
<protein>
    <recommendedName>
        <fullName evidence="1">F-box protein At3g26010-like beta-propeller domain-containing protein</fullName>
    </recommendedName>
</protein>
<dbReference type="InterPro" id="IPR056592">
    <property type="entry name" value="Beta-prop_At3g26010-like"/>
</dbReference>
<comment type="caution">
    <text evidence="2">The sequence shown here is derived from an EMBL/GenBank/DDBJ whole genome shotgun (WGS) entry which is preliminary data.</text>
</comment>
<gene>
    <name evidence="2" type="ORF">HU200_042683</name>
</gene>
<dbReference type="InterPro" id="IPR055290">
    <property type="entry name" value="At3g26010-like"/>
</dbReference>
<dbReference type="OrthoDB" id="690038at2759"/>
<dbReference type="EMBL" id="JACEFO010002054">
    <property type="protein sequence ID" value="KAF8687751.1"/>
    <property type="molecule type" value="Genomic_DNA"/>
</dbReference>
<evidence type="ECO:0000259" key="1">
    <source>
        <dbReference type="Pfam" id="PF24750"/>
    </source>
</evidence>
<sequence length="273" mass="30423">MGSALGTIDCFSFPPAMAGGAKKKRVARVSKKKKNGRGRDVGADLTDDVLVDILSCVPIKSLYRCKSVVATYSSNTGIWSLKEEHFNWNGDGGFGMHMAMGSKGVFFNGVLHLASCHGLVLAIDVEGNILRGIPAPMPPDYDNYIREKFGDVYLSQGHLYFAARRVADGSNDYGLSVWVLEDYNSENWSLKHNVNILDLFGAHYYSVFRDNFKVISIHPERNVIFMVCGTDRTLMCYEMDHRRLRFVSRLGSHCSTPYIPYVPLFSGSMADGH</sequence>
<organism evidence="2 3">
    <name type="scientific">Digitaria exilis</name>
    <dbReference type="NCBI Taxonomy" id="1010633"/>
    <lineage>
        <taxon>Eukaryota</taxon>
        <taxon>Viridiplantae</taxon>
        <taxon>Streptophyta</taxon>
        <taxon>Embryophyta</taxon>
        <taxon>Tracheophyta</taxon>
        <taxon>Spermatophyta</taxon>
        <taxon>Magnoliopsida</taxon>
        <taxon>Liliopsida</taxon>
        <taxon>Poales</taxon>
        <taxon>Poaceae</taxon>
        <taxon>PACMAD clade</taxon>
        <taxon>Panicoideae</taxon>
        <taxon>Panicodae</taxon>
        <taxon>Paniceae</taxon>
        <taxon>Anthephorinae</taxon>
        <taxon>Digitaria</taxon>
    </lineage>
</organism>
<reference evidence="2" key="1">
    <citation type="submission" date="2020-07" db="EMBL/GenBank/DDBJ databases">
        <title>Genome sequence and genetic diversity analysis of an under-domesticated orphan crop, white fonio (Digitaria exilis).</title>
        <authorList>
            <person name="Bennetzen J.L."/>
            <person name="Chen S."/>
            <person name="Ma X."/>
            <person name="Wang X."/>
            <person name="Yssel A.E.J."/>
            <person name="Chaluvadi S.R."/>
            <person name="Johnson M."/>
            <person name="Gangashetty P."/>
            <person name="Hamidou F."/>
            <person name="Sanogo M.D."/>
            <person name="Zwaenepoel A."/>
            <person name="Wallace J."/>
            <person name="Van De Peer Y."/>
            <person name="Van Deynze A."/>
        </authorList>
    </citation>
    <scope>NUCLEOTIDE SEQUENCE</scope>
    <source>
        <tissue evidence="2">Leaves</tissue>
    </source>
</reference>